<feature type="transmembrane region" description="Helical" evidence="1">
    <location>
        <begin position="12"/>
        <end position="34"/>
    </location>
</feature>
<reference evidence="2 3" key="1">
    <citation type="journal article" date="2016" name="Nat. Commun.">
        <title>Genomes of cryptic chimpanzee Plasmodium species reveal key evolutionary events leading to human malaria.</title>
        <authorList>
            <person name="Sundararaman S.A."/>
            <person name="Plenderleith L.J."/>
            <person name="Liu W."/>
            <person name="Loy D.E."/>
            <person name="Learn G.H."/>
            <person name="Li Y."/>
            <person name="Shaw K.S."/>
            <person name="Ayouba A."/>
            <person name="Peeters M."/>
            <person name="Speede S."/>
            <person name="Shaw G.M."/>
            <person name="Bushman F.D."/>
            <person name="Brisson D."/>
            <person name="Rayner J.C."/>
            <person name="Sharp P.M."/>
            <person name="Hahn B.H."/>
        </authorList>
    </citation>
    <scope>NUCLEOTIDE SEQUENCE [LARGE SCALE GENOMIC DNA]</scope>
    <source>
        <strain evidence="2 3">SY57</strain>
    </source>
</reference>
<dbReference type="Proteomes" id="UP000076359">
    <property type="component" value="Unassembled WGS sequence"/>
</dbReference>
<organism evidence="2 3">
    <name type="scientific">Plasmodium reichenowi</name>
    <dbReference type="NCBI Taxonomy" id="5854"/>
    <lineage>
        <taxon>Eukaryota</taxon>
        <taxon>Sar</taxon>
        <taxon>Alveolata</taxon>
        <taxon>Apicomplexa</taxon>
        <taxon>Aconoidasida</taxon>
        <taxon>Haemosporida</taxon>
        <taxon>Plasmodiidae</taxon>
        <taxon>Plasmodium</taxon>
        <taxon>Plasmodium (Laverania)</taxon>
    </lineage>
</organism>
<dbReference type="AlphaFoldDB" id="A0A151LHP0"/>
<name>A0A151LHP0_PLARE</name>
<evidence type="ECO:0000256" key="1">
    <source>
        <dbReference type="SAM" id="Phobius"/>
    </source>
</evidence>
<keyword evidence="1" id="KW-1133">Transmembrane helix</keyword>
<sequence length="40" mass="4874">NKITKIADISKILNISYSVYFIPLFFYSLIWLRYMKNLDK</sequence>
<evidence type="ECO:0000313" key="2">
    <source>
        <dbReference type="EMBL" id="KYN98369.1"/>
    </source>
</evidence>
<dbReference type="GeneID" id="24530911"/>
<dbReference type="RefSeq" id="XP_019970470.1">
    <property type="nucleotide sequence ID" value="XM_020114771.1"/>
</dbReference>
<comment type="caution">
    <text evidence="2">The sequence shown here is derived from an EMBL/GenBank/DDBJ whole genome shotgun (WGS) entry which is preliminary data.</text>
</comment>
<evidence type="ECO:0000313" key="3">
    <source>
        <dbReference type="Proteomes" id="UP000076359"/>
    </source>
</evidence>
<gene>
    <name evidence="2" type="ORF">PRSY57_0906200</name>
</gene>
<keyword evidence="1" id="KW-0812">Transmembrane</keyword>
<protein>
    <submittedName>
        <fullName evidence="2">Putative membrane protein</fullName>
    </submittedName>
</protein>
<proteinExistence type="predicted"/>
<keyword evidence="1" id="KW-0472">Membrane</keyword>
<accession>A0A151LHP0</accession>
<feature type="non-terminal residue" evidence="2">
    <location>
        <position position="1"/>
    </location>
</feature>
<dbReference type="EMBL" id="LVLA01000010">
    <property type="protein sequence ID" value="KYN98369.1"/>
    <property type="molecule type" value="Genomic_DNA"/>
</dbReference>